<gene>
    <name evidence="1" type="ORF">FOZ62_009863</name>
</gene>
<dbReference type="Proteomes" id="UP000574390">
    <property type="component" value="Unassembled WGS sequence"/>
</dbReference>
<proteinExistence type="predicted"/>
<sequence length="359" mass="40073">ALPLEDIIPTADVELPEVAPVNPQALQPSRRVDYDIEPVHLLSAPTMPGLADLVEVDWLDFIGYVRPRELPPLESLPLVDPSHVRVKAVLNTHASPEKRWAAASAVELELDPIPLPLEREQVRWIFDEPVTEAPVLTPWLAEKSTSHDDDIHDLLTRFAEGCDFCREILPLSPIAPSRQQPSVSTRPERPVFGPIGLSWETIDCQLKLLVSRELSVDMTRTELKDDDNTKDDDAVDAVKRIFKRELSSVRRGGWENTILWDKSWSGTALGVPQPPELPPVDWLDHRATSPPHDLPVLAEREVCSAGDAAQADLLWRWAQNHPDAGRARLNLCIRSWELLTTSAVEATPLSGLEASDEQQ</sequence>
<evidence type="ECO:0000313" key="2">
    <source>
        <dbReference type="Proteomes" id="UP000574390"/>
    </source>
</evidence>
<organism evidence="1 2">
    <name type="scientific">Perkinsus olseni</name>
    <name type="common">Perkinsus atlanticus</name>
    <dbReference type="NCBI Taxonomy" id="32597"/>
    <lineage>
        <taxon>Eukaryota</taxon>
        <taxon>Sar</taxon>
        <taxon>Alveolata</taxon>
        <taxon>Perkinsozoa</taxon>
        <taxon>Perkinsea</taxon>
        <taxon>Perkinsida</taxon>
        <taxon>Perkinsidae</taxon>
        <taxon>Perkinsus</taxon>
    </lineage>
</organism>
<comment type="caution">
    <text evidence="1">The sequence shown here is derived from an EMBL/GenBank/DDBJ whole genome shotgun (WGS) entry which is preliminary data.</text>
</comment>
<feature type="non-terminal residue" evidence="1">
    <location>
        <position position="1"/>
    </location>
</feature>
<accession>A0A7J6QD50</accession>
<name>A0A7J6QD50_PEROL</name>
<reference evidence="1 2" key="1">
    <citation type="submission" date="2020-04" db="EMBL/GenBank/DDBJ databases">
        <title>Perkinsus olseni comparative genomics.</title>
        <authorList>
            <person name="Bogema D.R."/>
        </authorList>
    </citation>
    <scope>NUCLEOTIDE SEQUENCE [LARGE SCALE GENOMIC DNA]</scope>
    <source>
        <strain evidence="1">ATCC PRA-205</strain>
    </source>
</reference>
<evidence type="ECO:0000313" key="1">
    <source>
        <dbReference type="EMBL" id="KAF4706127.1"/>
    </source>
</evidence>
<protein>
    <submittedName>
        <fullName evidence="1">Uncharacterized protein</fullName>
    </submittedName>
</protein>
<dbReference type="AlphaFoldDB" id="A0A7J6QD50"/>
<feature type="non-terminal residue" evidence="1">
    <location>
        <position position="359"/>
    </location>
</feature>
<dbReference type="EMBL" id="JABANM010030512">
    <property type="protein sequence ID" value="KAF4706127.1"/>
    <property type="molecule type" value="Genomic_DNA"/>
</dbReference>